<dbReference type="PANTHER" id="PTHR43818">
    <property type="entry name" value="BCDNA.GH03377"/>
    <property type="match status" value="1"/>
</dbReference>
<dbReference type="Proteomes" id="UP000316517">
    <property type="component" value="Unassembled WGS sequence"/>
</dbReference>
<evidence type="ECO:0000256" key="1">
    <source>
        <dbReference type="ARBA" id="ARBA00023002"/>
    </source>
</evidence>
<dbReference type="GO" id="GO:0016491">
    <property type="term" value="F:oxidoreductase activity"/>
    <property type="evidence" value="ECO:0007669"/>
    <property type="project" value="UniProtKB-KW"/>
</dbReference>
<dbReference type="Gene3D" id="3.40.50.720">
    <property type="entry name" value="NAD(P)-binding Rossmann-like Domain"/>
    <property type="match status" value="1"/>
</dbReference>
<organism evidence="4 5">
    <name type="scientific">Aerophobetes bacterium</name>
    <dbReference type="NCBI Taxonomy" id="2030807"/>
    <lineage>
        <taxon>Bacteria</taxon>
        <taxon>Candidatus Aerophobota</taxon>
    </lineage>
</organism>
<reference evidence="4 5" key="1">
    <citation type="submission" date="2019-03" db="EMBL/GenBank/DDBJ databases">
        <title>Metabolic potential of uncultured bacteria and archaea associated with petroleum seepage in deep-sea sediments.</title>
        <authorList>
            <person name="Dong X."/>
            <person name="Hubert C."/>
        </authorList>
    </citation>
    <scope>NUCLEOTIDE SEQUENCE [LARGE SCALE GENOMIC DNA]</scope>
    <source>
        <strain evidence="4">E44_bin3</strain>
    </source>
</reference>
<gene>
    <name evidence="4" type="ORF">E3J68_04280</name>
</gene>
<dbReference type="AlphaFoldDB" id="A0A523TAR8"/>
<dbReference type="Gene3D" id="3.30.360.10">
    <property type="entry name" value="Dihydrodipicolinate Reductase, domain 2"/>
    <property type="match status" value="1"/>
</dbReference>
<dbReference type="Pfam" id="PF01408">
    <property type="entry name" value="GFO_IDH_MocA"/>
    <property type="match status" value="1"/>
</dbReference>
<feature type="domain" description="Gfo/Idh/MocA-like oxidoreductase N-terminal" evidence="2">
    <location>
        <begin position="6"/>
        <end position="126"/>
    </location>
</feature>
<dbReference type="InterPro" id="IPR055170">
    <property type="entry name" value="GFO_IDH_MocA-like_dom"/>
</dbReference>
<dbReference type="InterPro" id="IPR050463">
    <property type="entry name" value="Gfo/Idh/MocA_oxidrdct_glycsds"/>
</dbReference>
<accession>A0A523TAR8</accession>
<dbReference type="PANTHER" id="PTHR43818:SF11">
    <property type="entry name" value="BCDNA.GH03377"/>
    <property type="match status" value="1"/>
</dbReference>
<evidence type="ECO:0000313" key="5">
    <source>
        <dbReference type="Proteomes" id="UP000316517"/>
    </source>
</evidence>
<dbReference type="Pfam" id="PF22725">
    <property type="entry name" value="GFO_IDH_MocA_C3"/>
    <property type="match status" value="1"/>
</dbReference>
<evidence type="ECO:0000313" key="4">
    <source>
        <dbReference type="EMBL" id="TET27436.1"/>
    </source>
</evidence>
<dbReference type="SUPFAM" id="SSF55347">
    <property type="entry name" value="Glyceraldehyde-3-phosphate dehydrogenase-like, C-terminal domain"/>
    <property type="match status" value="1"/>
</dbReference>
<dbReference type="EMBL" id="SOJT01000185">
    <property type="protein sequence ID" value="TET27436.1"/>
    <property type="molecule type" value="Genomic_DNA"/>
</dbReference>
<sequence length="392" mass="44312">MEKTLGIGMIGYSFMGRAHTNAFKKLPYIFYPPPAIPLLRGICGRNQKMVEEAAKRFGYEYATRRWRDLIEDPEIQILDNNGPNNIHAEPCIAALEAGKHTLVEKPLGLNLREAKQMYQVAQKAEKKGIKNMVCFSNRFAPAILLAKRLIKEGQLGEIYHFRADFLQDWLMDPDFPLAWRLRREIAGSGVHGDLNAHSIDMARFLVGEITRVCGWTRTFIKERPVPISASGLSGKGGKERGEVDVDDASLLWLEFENGAMGSLEASRFSMGSKSVWRIEICGSEGAVLFDLTRSNELQFYSGKDPAYARGFRTIIATEEEHPFIKYWWPPGHMLGWEDHHCNAIFHFVECVAKAKEVSPYGATFLDGLRCQEVLEAGLISAERREWVGIDEI</sequence>
<feature type="domain" description="GFO/IDH/MocA-like oxidoreductase" evidence="3">
    <location>
        <begin position="145"/>
        <end position="287"/>
    </location>
</feature>
<evidence type="ECO:0000259" key="2">
    <source>
        <dbReference type="Pfam" id="PF01408"/>
    </source>
</evidence>
<name>A0A523TAR8_UNCAE</name>
<comment type="caution">
    <text evidence="4">The sequence shown here is derived from an EMBL/GenBank/DDBJ whole genome shotgun (WGS) entry which is preliminary data.</text>
</comment>
<dbReference type="GO" id="GO:0000166">
    <property type="term" value="F:nucleotide binding"/>
    <property type="evidence" value="ECO:0007669"/>
    <property type="project" value="InterPro"/>
</dbReference>
<proteinExistence type="predicted"/>
<protein>
    <submittedName>
        <fullName evidence="4">Gfo/Idh/MocA family oxidoreductase</fullName>
    </submittedName>
</protein>
<dbReference type="InterPro" id="IPR000683">
    <property type="entry name" value="Gfo/Idh/MocA-like_OxRdtase_N"/>
</dbReference>
<keyword evidence="1" id="KW-0560">Oxidoreductase</keyword>
<evidence type="ECO:0000259" key="3">
    <source>
        <dbReference type="Pfam" id="PF22725"/>
    </source>
</evidence>
<dbReference type="InterPro" id="IPR036291">
    <property type="entry name" value="NAD(P)-bd_dom_sf"/>
</dbReference>
<dbReference type="SUPFAM" id="SSF51735">
    <property type="entry name" value="NAD(P)-binding Rossmann-fold domains"/>
    <property type="match status" value="1"/>
</dbReference>